<organism evidence="1 2">
    <name type="scientific">Bagarius yarrelli</name>
    <name type="common">Goonch</name>
    <name type="synonym">Bagrus yarrelli</name>
    <dbReference type="NCBI Taxonomy" id="175774"/>
    <lineage>
        <taxon>Eukaryota</taxon>
        <taxon>Metazoa</taxon>
        <taxon>Chordata</taxon>
        <taxon>Craniata</taxon>
        <taxon>Vertebrata</taxon>
        <taxon>Euteleostomi</taxon>
        <taxon>Actinopterygii</taxon>
        <taxon>Neopterygii</taxon>
        <taxon>Teleostei</taxon>
        <taxon>Ostariophysi</taxon>
        <taxon>Siluriformes</taxon>
        <taxon>Sisoridae</taxon>
        <taxon>Sisorinae</taxon>
        <taxon>Bagarius</taxon>
    </lineage>
</organism>
<name>A0A556TVB0_BAGYA</name>
<accession>A0A556TVB0</accession>
<gene>
    <name evidence="1" type="ORF">Baya_5030</name>
</gene>
<protein>
    <submittedName>
        <fullName evidence="1">Uncharacterized protein</fullName>
    </submittedName>
</protein>
<reference evidence="1 2" key="1">
    <citation type="journal article" date="2019" name="Genome Biol. Evol.">
        <title>Whole-Genome Sequencing of the Giant Devil Catfish, Bagarius yarrelli.</title>
        <authorList>
            <person name="Jiang W."/>
            <person name="Lv Y."/>
            <person name="Cheng L."/>
            <person name="Yang K."/>
            <person name="Chao B."/>
            <person name="Wang X."/>
            <person name="Li Y."/>
            <person name="Pan X."/>
            <person name="You X."/>
            <person name="Zhang Y."/>
            <person name="Yang J."/>
            <person name="Li J."/>
            <person name="Zhang X."/>
            <person name="Liu S."/>
            <person name="Sun C."/>
            <person name="Yang J."/>
            <person name="Shi Q."/>
        </authorList>
    </citation>
    <scope>NUCLEOTIDE SEQUENCE [LARGE SCALE GENOMIC DNA]</scope>
    <source>
        <strain evidence="1">JWS20170419001</strain>
        <tissue evidence="1">Muscle</tissue>
    </source>
</reference>
<dbReference type="AlphaFoldDB" id="A0A556TVB0"/>
<proteinExistence type="predicted"/>
<evidence type="ECO:0000313" key="2">
    <source>
        <dbReference type="Proteomes" id="UP000319801"/>
    </source>
</evidence>
<comment type="caution">
    <text evidence="1">The sequence shown here is derived from an EMBL/GenBank/DDBJ whole genome shotgun (WGS) entry which is preliminary data.</text>
</comment>
<dbReference type="EMBL" id="VCAZ01000021">
    <property type="protein sequence ID" value="TSK82134.1"/>
    <property type="molecule type" value="Genomic_DNA"/>
</dbReference>
<sequence length="150" mass="16566">MSAAGEKQPVNSKRQLNSMEEMTPAGLLRSMLNIYNAAKDKLLTLIHLDLGKYDYHLGYPKEAYVHQPSPLAAFWKQNGTKAMVNNTCGTGLLAYPAVHPVLYNNYIRLGDISKLTVRSLVHCCCMNEGYAHPVHSGINHCSTLLLAPPD</sequence>
<dbReference type="Proteomes" id="UP000319801">
    <property type="component" value="Unassembled WGS sequence"/>
</dbReference>
<keyword evidence="2" id="KW-1185">Reference proteome</keyword>
<evidence type="ECO:0000313" key="1">
    <source>
        <dbReference type="EMBL" id="TSK82134.1"/>
    </source>
</evidence>